<evidence type="ECO:0000259" key="2">
    <source>
        <dbReference type="Pfam" id="PF23143"/>
    </source>
</evidence>
<protein>
    <recommendedName>
        <fullName evidence="2">P5A-ATPase transmembrane helical hairpin domain-containing protein</fullName>
    </recommendedName>
</protein>
<dbReference type="Proteomes" id="UP001497497">
    <property type="component" value="Unassembled WGS sequence"/>
</dbReference>
<keyword evidence="1" id="KW-1133">Transmembrane helix</keyword>
<evidence type="ECO:0000256" key="1">
    <source>
        <dbReference type="SAM" id="Phobius"/>
    </source>
</evidence>
<keyword evidence="1" id="KW-0472">Membrane</keyword>
<dbReference type="AlphaFoldDB" id="A0AAV2IU04"/>
<feature type="transmembrane region" description="Helical" evidence="1">
    <location>
        <begin position="20"/>
        <end position="40"/>
    </location>
</feature>
<gene>
    <name evidence="3" type="ORF">GSLYS_00022497001</name>
</gene>
<evidence type="ECO:0000313" key="3">
    <source>
        <dbReference type="EMBL" id="CAL1549180.1"/>
    </source>
</evidence>
<feature type="domain" description="P5A-ATPase transmembrane helical hairpin" evidence="2">
    <location>
        <begin position="18"/>
        <end position="86"/>
    </location>
</feature>
<dbReference type="InterPro" id="IPR057255">
    <property type="entry name" value="2TM_P5A-ATPase"/>
</dbReference>
<keyword evidence="4" id="KW-1185">Reference proteome</keyword>
<proteinExistence type="predicted"/>
<keyword evidence="1" id="KW-0812">Transmembrane</keyword>
<feature type="transmembrane region" description="Helical" evidence="1">
    <location>
        <begin position="52"/>
        <end position="75"/>
    </location>
</feature>
<accession>A0AAV2IU04</accession>
<dbReference type="EMBL" id="CAXITT010006294">
    <property type="protein sequence ID" value="CAL1549180.1"/>
    <property type="molecule type" value="Genomic_DNA"/>
</dbReference>
<name>A0AAV2IU04_LYMST</name>
<organism evidence="3 4">
    <name type="scientific">Lymnaea stagnalis</name>
    <name type="common">Great pond snail</name>
    <name type="synonym">Helix stagnalis</name>
    <dbReference type="NCBI Taxonomy" id="6523"/>
    <lineage>
        <taxon>Eukaryota</taxon>
        <taxon>Metazoa</taxon>
        <taxon>Spiralia</taxon>
        <taxon>Lophotrochozoa</taxon>
        <taxon>Mollusca</taxon>
        <taxon>Gastropoda</taxon>
        <taxon>Heterobranchia</taxon>
        <taxon>Euthyneura</taxon>
        <taxon>Panpulmonata</taxon>
        <taxon>Hygrophila</taxon>
        <taxon>Lymnaeoidea</taxon>
        <taxon>Lymnaeidae</taxon>
        <taxon>Lymnaea</taxon>
    </lineage>
</organism>
<sequence length="86" mass="9737">MAAPLTEEIQRLSFYNLRPLLLHGYVFPFLFIYAAWAYVWTTVYGIDDYFEGGLIALAGVGLLQILTSLFCLWSVHVRCALTCSNV</sequence>
<feature type="non-terminal residue" evidence="3">
    <location>
        <position position="86"/>
    </location>
</feature>
<reference evidence="3 4" key="1">
    <citation type="submission" date="2024-04" db="EMBL/GenBank/DDBJ databases">
        <authorList>
            <consortium name="Genoscope - CEA"/>
            <person name="William W."/>
        </authorList>
    </citation>
    <scope>NUCLEOTIDE SEQUENCE [LARGE SCALE GENOMIC DNA]</scope>
</reference>
<dbReference type="Pfam" id="PF23143">
    <property type="entry name" value="2TM_P5A-ATPase"/>
    <property type="match status" value="1"/>
</dbReference>
<evidence type="ECO:0000313" key="4">
    <source>
        <dbReference type="Proteomes" id="UP001497497"/>
    </source>
</evidence>
<comment type="caution">
    <text evidence="3">The sequence shown here is derived from an EMBL/GenBank/DDBJ whole genome shotgun (WGS) entry which is preliminary data.</text>
</comment>